<keyword evidence="1" id="KW-1133">Transmembrane helix</keyword>
<keyword evidence="3" id="KW-1185">Reference proteome</keyword>
<evidence type="ECO:0000313" key="2">
    <source>
        <dbReference type="EnsemblMetazoa" id="tetur21g02850.1"/>
    </source>
</evidence>
<proteinExistence type="predicted"/>
<dbReference type="AlphaFoldDB" id="T1KUB7"/>
<accession>T1KUB7</accession>
<dbReference type="EnsemblMetazoa" id="tetur21g02850.1">
    <property type="protein sequence ID" value="tetur21g02850.1"/>
    <property type="gene ID" value="tetur21g02850"/>
</dbReference>
<name>T1KUB7_TETUR</name>
<dbReference type="Proteomes" id="UP000015104">
    <property type="component" value="Unassembled WGS sequence"/>
</dbReference>
<evidence type="ECO:0000256" key="1">
    <source>
        <dbReference type="SAM" id="Phobius"/>
    </source>
</evidence>
<protein>
    <submittedName>
        <fullName evidence="2">Uncharacterized protein</fullName>
    </submittedName>
</protein>
<keyword evidence="1" id="KW-0812">Transmembrane</keyword>
<evidence type="ECO:0000313" key="3">
    <source>
        <dbReference type="Proteomes" id="UP000015104"/>
    </source>
</evidence>
<organism evidence="2 3">
    <name type="scientific">Tetranychus urticae</name>
    <name type="common">Two-spotted spider mite</name>
    <dbReference type="NCBI Taxonomy" id="32264"/>
    <lineage>
        <taxon>Eukaryota</taxon>
        <taxon>Metazoa</taxon>
        <taxon>Ecdysozoa</taxon>
        <taxon>Arthropoda</taxon>
        <taxon>Chelicerata</taxon>
        <taxon>Arachnida</taxon>
        <taxon>Acari</taxon>
        <taxon>Acariformes</taxon>
        <taxon>Trombidiformes</taxon>
        <taxon>Prostigmata</taxon>
        <taxon>Eleutherengona</taxon>
        <taxon>Raphignathae</taxon>
        <taxon>Tetranychoidea</taxon>
        <taxon>Tetranychidae</taxon>
        <taxon>Tetranychus</taxon>
    </lineage>
</organism>
<dbReference type="HOGENOM" id="CLU_2870467_0_0_1"/>
<reference evidence="3" key="1">
    <citation type="submission" date="2011-08" db="EMBL/GenBank/DDBJ databases">
        <authorList>
            <person name="Rombauts S."/>
        </authorList>
    </citation>
    <scope>NUCLEOTIDE SEQUENCE</scope>
    <source>
        <strain evidence="3">London</strain>
    </source>
</reference>
<feature type="transmembrane region" description="Helical" evidence="1">
    <location>
        <begin position="6"/>
        <end position="25"/>
    </location>
</feature>
<sequence>MFQNVIVSIDVLAVVWILMELLITVSSKVEFDYNITFIYKKKHYIIHLSRGCSIHAQWNLTNHG</sequence>
<keyword evidence="1" id="KW-0472">Membrane</keyword>
<dbReference type="EMBL" id="CAEY01000551">
    <property type="status" value="NOT_ANNOTATED_CDS"/>
    <property type="molecule type" value="Genomic_DNA"/>
</dbReference>
<reference evidence="2" key="2">
    <citation type="submission" date="2015-06" db="UniProtKB">
        <authorList>
            <consortium name="EnsemblMetazoa"/>
        </authorList>
    </citation>
    <scope>IDENTIFICATION</scope>
</reference>